<proteinExistence type="predicted"/>
<gene>
    <name evidence="1" type="ORF">GS882_03780</name>
</gene>
<name>A0A9Q4ZIU7_RHOHA</name>
<evidence type="ECO:0000313" key="1">
    <source>
        <dbReference type="EMBL" id="NKT77335.1"/>
    </source>
</evidence>
<dbReference type="Proteomes" id="UP000603463">
    <property type="component" value="Unassembled WGS sequence"/>
</dbReference>
<accession>A0A9Q4ZIU7</accession>
<protein>
    <submittedName>
        <fullName evidence="1">Uncharacterized protein</fullName>
    </submittedName>
</protein>
<reference evidence="1" key="1">
    <citation type="journal article" date="2020" name="Environ. Microbiol.">
        <title>The novel and transferable erm(51) gene confers Macrolides, Lincosamides, and Streptogramins B (MLSB) resistance to clonal Rhodococcus equi in the environment.</title>
        <authorList>
            <person name="Huber L."/>
            <person name="Giguere S."/>
            <person name="Slovis N.M."/>
            <person name="Alvarez-Narvaez S."/>
            <person name="Hart K.A."/>
            <person name="Greiter M."/>
            <person name="Morris E.R.A."/>
            <person name="Cohen N.D."/>
        </authorList>
    </citation>
    <scope>NUCLEOTIDE SEQUENCE</scope>
    <source>
        <strain evidence="1">Lh_116_1</strain>
    </source>
</reference>
<dbReference type="AlphaFoldDB" id="A0A9Q4ZIU7"/>
<organism evidence="1 2">
    <name type="scientific">Rhodococcus hoagii</name>
    <name type="common">Corynebacterium equii</name>
    <dbReference type="NCBI Taxonomy" id="43767"/>
    <lineage>
        <taxon>Bacteria</taxon>
        <taxon>Bacillati</taxon>
        <taxon>Actinomycetota</taxon>
        <taxon>Actinomycetes</taxon>
        <taxon>Mycobacteriales</taxon>
        <taxon>Nocardiaceae</taxon>
        <taxon>Prescottella</taxon>
    </lineage>
</organism>
<comment type="caution">
    <text evidence="1">The sequence shown here is derived from an EMBL/GenBank/DDBJ whole genome shotgun (WGS) entry which is preliminary data.</text>
</comment>
<evidence type="ECO:0000313" key="2">
    <source>
        <dbReference type="Proteomes" id="UP000603463"/>
    </source>
</evidence>
<dbReference type="EMBL" id="WVBC01000002">
    <property type="protein sequence ID" value="NKT77335.1"/>
    <property type="molecule type" value="Genomic_DNA"/>
</dbReference>
<sequence length="73" mass="7948">MFIIEIAAVIAAFGIGAAFGASSRKSRAGESPCARGKHFWAPVEHDQVNGVQTRCCIECNFKQTYDPAMLEWG</sequence>